<evidence type="ECO:0000313" key="1">
    <source>
        <dbReference type="EMBL" id="MBB5833394.1"/>
    </source>
</evidence>
<comment type="caution">
    <text evidence="1">The sequence shown here is derived from an EMBL/GenBank/DDBJ whole genome shotgun (WGS) entry which is preliminary data.</text>
</comment>
<proteinExistence type="predicted"/>
<reference evidence="1 2" key="1">
    <citation type="submission" date="2020-08" db="EMBL/GenBank/DDBJ databases">
        <title>Sequencing the genomes of 1000 actinobacteria strains.</title>
        <authorList>
            <person name="Klenk H.-P."/>
        </authorList>
    </citation>
    <scope>NUCLEOTIDE SEQUENCE [LARGE SCALE GENOMIC DNA]</scope>
    <source>
        <strain evidence="1 2">DSM 28967</strain>
    </source>
</reference>
<name>A0A7W9J159_9ACTN</name>
<dbReference type="AlphaFoldDB" id="A0A7W9J159"/>
<accession>A0A7W9J159</accession>
<organism evidence="1 2">
    <name type="scientific">Kribbella italica</name>
    <dbReference type="NCBI Taxonomy" id="1540520"/>
    <lineage>
        <taxon>Bacteria</taxon>
        <taxon>Bacillati</taxon>
        <taxon>Actinomycetota</taxon>
        <taxon>Actinomycetes</taxon>
        <taxon>Propionibacteriales</taxon>
        <taxon>Kribbellaceae</taxon>
        <taxon>Kribbella</taxon>
    </lineage>
</organism>
<keyword evidence="2" id="KW-1185">Reference proteome</keyword>
<protein>
    <submittedName>
        <fullName evidence="1">Uncharacterized protein</fullName>
    </submittedName>
</protein>
<sequence>MTNPFATQKNTNGAFFKPAEHAADLALMIEPKRVLENQRNEFQGDVTYRDEIVCDITIFRNSQNLDEGAPFDVLRDAKITHSALAGEAREHIGTGVPMLVTVKKATGKNYYVFDFNVPGDRVAAVGAYYIKREAATEAATADAPGFD</sequence>
<dbReference type="RefSeq" id="WP_184793287.1">
    <property type="nucleotide sequence ID" value="NZ_JACHMY010000001.1"/>
</dbReference>
<dbReference type="EMBL" id="JACHMY010000001">
    <property type="protein sequence ID" value="MBB5833394.1"/>
    <property type="molecule type" value="Genomic_DNA"/>
</dbReference>
<evidence type="ECO:0000313" key="2">
    <source>
        <dbReference type="Proteomes" id="UP000549971"/>
    </source>
</evidence>
<gene>
    <name evidence="1" type="ORF">HDA39_000128</name>
</gene>
<dbReference type="Proteomes" id="UP000549971">
    <property type="component" value="Unassembled WGS sequence"/>
</dbReference>